<name>A0A6C0AT73_9ZZZZ</name>
<dbReference type="SUPFAM" id="SSF52540">
    <property type="entry name" value="P-loop containing nucleoside triphosphate hydrolases"/>
    <property type="match status" value="1"/>
</dbReference>
<organism evidence="1">
    <name type="scientific">viral metagenome</name>
    <dbReference type="NCBI Taxonomy" id="1070528"/>
    <lineage>
        <taxon>unclassified sequences</taxon>
        <taxon>metagenomes</taxon>
        <taxon>organismal metagenomes</taxon>
    </lineage>
</organism>
<sequence>MENGPASVQTALQAVRNTVHLHDTLLLHGPAGCGKSALCAAWAAAQRAAGAEVHTLDSAQDAVCIVLEALDALRRRATPNHPIAVVLHGLDTMPLYAQHRCVDTVAAATDAAAAGGATPCLRFVAEVADVDACVDAALSVCTALTPPRPTARDIVDVLQRALPNRHPDLTRGVAKRLAAKCDGDWFRILRLAAAQLRASDGEAERLHRAAAVGTRAAWSQGL</sequence>
<evidence type="ECO:0000313" key="1">
    <source>
        <dbReference type="EMBL" id="QHS82972.1"/>
    </source>
</evidence>
<protein>
    <recommendedName>
        <fullName evidence="2">ATPase AAA-type core domain-containing protein</fullName>
    </recommendedName>
</protein>
<dbReference type="InterPro" id="IPR027417">
    <property type="entry name" value="P-loop_NTPase"/>
</dbReference>
<dbReference type="Gene3D" id="3.40.50.300">
    <property type="entry name" value="P-loop containing nucleotide triphosphate hydrolases"/>
    <property type="match status" value="1"/>
</dbReference>
<reference evidence="1" key="1">
    <citation type="journal article" date="2020" name="Nature">
        <title>Giant virus diversity and host interactions through global metagenomics.</title>
        <authorList>
            <person name="Schulz F."/>
            <person name="Roux S."/>
            <person name="Paez-Espino D."/>
            <person name="Jungbluth S."/>
            <person name="Walsh D.A."/>
            <person name="Denef V.J."/>
            <person name="McMahon K.D."/>
            <person name="Konstantinidis K.T."/>
            <person name="Eloe-Fadrosh E.A."/>
            <person name="Kyrpides N.C."/>
            <person name="Woyke T."/>
        </authorList>
    </citation>
    <scope>NUCLEOTIDE SEQUENCE</scope>
    <source>
        <strain evidence="1">GVMAG-S-1103017-74</strain>
    </source>
</reference>
<proteinExistence type="predicted"/>
<dbReference type="EMBL" id="MN740864">
    <property type="protein sequence ID" value="QHS82972.1"/>
    <property type="molecule type" value="Genomic_DNA"/>
</dbReference>
<evidence type="ECO:0008006" key="2">
    <source>
        <dbReference type="Google" id="ProtNLM"/>
    </source>
</evidence>
<dbReference type="AlphaFoldDB" id="A0A6C0AT73"/>
<accession>A0A6C0AT73</accession>